<name>A0A1H4IWZ8_9MICO</name>
<organism evidence="1 2">
    <name type="scientific">Paramicrobacterium humi</name>
    <dbReference type="NCBI Taxonomy" id="640635"/>
    <lineage>
        <taxon>Bacteria</taxon>
        <taxon>Bacillati</taxon>
        <taxon>Actinomycetota</taxon>
        <taxon>Actinomycetes</taxon>
        <taxon>Micrococcales</taxon>
        <taxon>Microbacteriaceae</taxon>
        <taxon>Paramicrobacterium</taxon>
    </lineage>
</organism>
<reference evidence="1 2" key="1">
    <citation type="submission" date="2016-10" db="EMBL/GenBank/DDBJ databases">
        <authorList>
            <person name="de Groot N.N."/>
        </authorList>
    </citation>
    <scope>NUCLEOTIDE SEQUENCE [LARGE SCALE GENOMIC DNA]</scope>
    <source>
        <strain evidence="1 2">DSM 21799</strain>
    </source>
</reference>
<proteinExistence type="predicted"/>
<dbReference type="EMBL" id="FNRY01000001">
    <property type="protein sequence ID" value="SEB37742.1"/>
    <property type="molecule type" value="Genomic_DNA"/>
</dbReference>
<accession>A0A1H4IWZ8</accession>
<sequence>MPDEIREAARGEAVALGSDEIIGRSRDGAIVSFGTRAPTFAGRRYAPWR</sequence>
<dbReference type="Proteomes" id="UP000199183">
    <property type="component" value="Unassembled WGS sequence"/>
</dbReference>
<keyword evidence="2" id="KW-1185">Reference proteome</keyword>
<dbReference type="RefSeq" id="WP_176980685.1">
    <property type="nucleotide sequence ID" value="NZ_FNRY01000001.1"/>
</dbReference>
<evidence type="ECO:0000313" key="2">
    <source>
        <dbReference type="Proteomes" id="UP000199183"/>
    </source>
</evidence>
<evidence type="ECO:0000313" key="1">
    <source>
        <dbReference type="EMBL" id="SEB37742.1"/>
    </source>
</evidence>
<gene>
    <name evidence="1" type="ORF">SAMN04489806_0288</name>
</gene>
<protein>
    <submittedName>
        <fullName evidence="1">Uncharacterized protein</fullName>
    </submittedName>
</protein>
<dbReference type="AlphaFoldDB" id="A0A1H4IWZ8"/>